<evidence type="ECO:0000256" key="1">
    <source>
        <dbReference type="ARBA" id="ARBA00001974"/>
    </source>
</evidence>
<dbReference type="InterPro" id="IPR009075">
    <property type="entry name" value="AcylCo_DH/oxidase_C"/>
</dbReference>
<evidence type="ECO:0000256" key="2">
    <source>
        <dbReference type="ARBA" id="ARBA00009347"/>
    </source>
</evidence>
<keyword evidence="11" id="KW-1185">Reference proteome</keyword>
<evidence type="ECO:0000313" key="10">
    <source>
        <dbReference type="EMBL" id="SHK83958.1"/>
    </source>
</evidence>
<feature type="domain" description="Acyl-CoA dehydrogenase/oxidase C-terminal" evidence="7">
    <location>
        <begin position="241"/>
        <end position="378"/>
    </location>
</feature>
<dbReference type="SUPFAM" id="SSF56645">
    <property type="entry name" value="Acyl-CoA dehydrogenase NM domain-like"/>
    <property type="match status" value="1"/>
</dbReference>
<dbReference type="Pfam" id="PF02770">
    <property type="entry name" value="Acyl-CoA_dh_M"/>
    <property type="match status" value="1"/>
</dbReference>
<evidence type="ECO:0000256" key="3">
    <source>
        <dbReference type="ARBA" id="ARBA00011881"/>
    </source>
</evidence>
<dbReference type="PANTHER" id="PTHR43884:SF37">
    <property type="entry name" value="ACYL-COA DEHYDROGENASE"/>
    <property type="match status" value="1"/>
</dbReference>
<reference evidence="11" key="1">
    <citation type="submission" date="2016-11" db="EMBL/GenBank/DDBJ databases">
        <authorList>
            <person name="Varghese N."/>
            <person name="Submissions S."/>
        </authorList>
    </citation>
    <scope>NUCLEOTIDE SEQUENCE [LARGE SCALE GENOMIC DNA]</scope>
    <source>
        <strain evidence="11">DSM 16219</strain>
    </source>
</reference>
<dbReference type="PANTHER" id="PTHR43884">
    <property type="entry name" value="ACYL-COA DEHYDROGENASE"/>
    <property type="match status" value="1"/>
</dbReference>
<evidence type="ECO:0000259" key="8">
    <source>
        <dbReference type="Pfam" id="PF02770"/>
    </source>
</evidence>
<proteinExistence type="inferred from homology"/>
<dbReference type="STRING" id="1121393.SAMN02745216_04173"/>
<dbReference type="InterPro" id="IPR006089">
    <property type="entry name" value="Acyl-CoA_DH_CS"/>
</dbReference>
<comment type="subunit">
    <text evidence="3">Homotetramer.</text>
</comment>
<comment type="similarity">
    <text evidence="2 6">Belongs to the acyl-CoA dehydrogenase family.</text>
</comment>
<feature type="domain" description="Acyl-CoA oxidase/dehydrogenase middle" evidence="8">
    <location>
        <begin position="125"/>
        <end position="221"/>
    </location>
</feature>
<keyword evidence="5 6" id="KW-0274">FAD</keyword>
<sequence>MYDFLLTPEEQELKKETREFVREEVSGDFLRRLDKDEIVYPREFVEKLAERGLRGIRFPKKYGGRGMSWVADVAATEEIGCLGMALGCAFVMPSIVGEALNKFGTEEQKQKFLKPYIEGSLVAAEALTEPRGGSDFFGAMTRADDKGDYFLLNGMKRFVVGADGADFFLVYARTNFDPEAHKYSRLSLFIVEKGPGVETEYLFGLMGCRGGGTGRLVFRDVKVPKDNLVGQLHGGALCFHQMMIPERLTSAAGCLGVWGALDLAVRYSDKRRTFGKEIRKYQGISFRVAESITKLDAARGLTYMAAKAVDENYPNMRRIVSEAKRFATESAWDVVNDAMQIMGGIGYTDVYPIERAVRDTRLGMIWTGTTEIMNLMIQHEYYNEVLSPDYNRRKMEDDAMQPDDSERCLTDDDMIKVFGPGLE</sequence>
<dbReference type="InterPro" id="IPR009100">
    <property type="entry name" value="AcylCoA_DH/oxidase_NM_dom_sf"/>
</dbReference>
<comment type="cofactor">
    <cofactor evidence="1 6">
        <name>FAD</name>
        <dbReference type="ChEBI" id="CHEBI:57692"/>
    </cofactor>
</comment>
<dbReference type="GO" id="GO:0003995">
    <property type="term" value="F:acyl-CoA dehydrogenase activity"/>
    <property type="evidence" value="ECO:0007669"/>
    <property type="project" value="InterPro"/>
</dbReference>
<name>A0A1M6VR42_9BACT</name>
<dbReference type="Pfam" id="PF02771">
    <property type="entry name" value="Acyl-CoA_dh_N"/>
    <property type="match status" value="1"/>
</dbReference>
<dbReference type="Pfam" id="PF00441">
    <property type="entry name" value="Acyl-CoA_dh_1"/>
    <property type="match status" value="1"/>
</dbReference>
<dbReference type="SUPFAM" id="SSF47203">
    <property type="entry name" value="Acyl-CoA dehydrogenase C-terminal domain-like"/>
    <property type="match status" value="1"/>
</dbReference>
<dbReference type="InterPro" id="IPR006091">
    <property type="entry name" value="Acyl-CoA_Oxase/DH_mid-dom"/>
</dbReference>
<dbReference type="OrthoDB" id="9765339at2"/>
<protein>
    <submittedName>
        <fullName evidence="10">Acyl-CoA dehydrogenase</fullName>
    </submittedName>
</protein>
<dbReference type="GO" id="GO:0050660">
    <property type="term" value="F:flavin adenine dinucleotide binding"/>
    <property type="evidence" value="ECO:0007669"/>
    <property type="project" value="InterPro"/>
</dbReference>
<evidence type="ECO:0000256" key="6">
    <source>
        <dbReference type="RuleBase" id="RU362125"/>
    </source>
</evidence>
<evidence type="ECO:0000313" key="11">
    <source>
        <dbReference type="Proteomes" id="UP000183994"/>
    </source>
</evidence>
<dbReference type="Gene3D" id="2.40.110.10">
    <property type="entry name" value="Butyryl-CoA Dehydrogenase, subunit A, domain 2"/>
    <property type="match status" value="1"/>
</dbReference>
<dbReference type="Proteomes" id="UP000183994">
    <property type="component" value="Unassembled WGS sequence"/>
</dbReference>
<dbReference type="InterPro" id="IPR046373">
    <property type="entry name" value="Acyl-CoA_Oxase/DH_mid-dom_sf"/>
</dbReference>
<dbReference type="InterPro" id="IPR037069">
    <property type="entry name" value="AcylCoA_DH/ox_N_sf"/>
</dbReference>
<dbReference type="InterPro" id="IPR036250">
    <property type="entry name" value="AcylCo_DH-like_C"/>
</dbReference>
<dbReference type="Gene3D" id="1.20.140.10">
    <property type="entry name" value="Butyryl-CoA Dehydrogenase, subunit A, domain 3"/>
    <property type="match status" value="1"/>
</dbReference>
<evidence type="ECO:0000259" key="9">
    <source>
        <dbReference type="Pfam" id="PF02771"/>
    </source>
</evidence>
<keyword evidence="4 6" id="KW-0285">Flavoprotein</keyword>
<evidence type="ECO:0000256" key="5">
    <source>
        <dbReference type="ARBA" id="ARBA00022827"/>
    </source>
</evidence>
<organism evidence="10 11">
    <name type="scientific">Desulfatibacillum alkenivorans DSM 16219</name>
    <dbReference type="NCBI Taxonomy" id="1121393"/>
    <lineage>
        <taxon>Bacteria</taxon>
        <taxon>Pseudomonadati</taxon>
        <taxon>Thermodesulfobacteriota</taxon>
        <taxon>Desulfobacteria</taxon>
        <taxon>Desulfobacterales</taxon>
        <taxon>Desulfatibacillaceae</taxon>
        <taxon>Desulfatibacillum</taxon>
    </lineage>
</organism>
<gene>
    <name evidence="10" type="ORF">SAMN02745216_04173</name>
</gene>
<dbReference type="PROSITE" id="PS00072">
    <property type="entry name" value="ACYL_COA_DH_1"/>
    <property type="match status" value="1"/>
</dbReference>
<accession>A0A1M6VR42</accession>
<dbReference type="Gene3D" id="1.10.540.10">
    <property type="entry name" value="Acyl-CoA dehydrogenase/oxidase, N-terminal domain"/>
    <property type="match status" value="1"/>
</dbReference>
<feature type="domain" description="Acyl-CoA dehydrogenase/oxidase N-terminal" evidence="9">
    <location>
        <begin position="7"/>
        <end position="119"/>
    </location>
</feature>
<dbReference type="RefSeq" id="WP_073478199.1">
    <property type="nucleotide sequence ID" value="NZ_FQZU01000035.1"/>
</dbReference>
<evidence type="ECO:0000256" key="4">
    <source>
        <dbReference type="ARBA" id="ARBA00022630"/>
    </source>
</evidence>
<dbReference type="InterPro" id="IPR013786">
    <property type="entry name" value="AcylCoA_DH/ox_N"/>
</dbReference>
<evidence type="ECO:0000259" key="7">
    <source>
        <dbReference type="Pfam" id="PF00441"/>
    </source>
</evidence>
<dbReference type="EMBL" id="FQZU01000035">
    <property type="protein sequence ID" value="SHK83958.1"/>
    <property type="molecule type" value="Genomic_DNA"/>
</dbReference>
<dbReference type="AlphaFoldDB" id="A0A1M6VR42"/>
<keyword evidence="6" id="KW-0560">Oxidoreductase</keyword>